<dbReference type="GO" id="GO:0005524">
    <property type="term" value="F:ATP binding"/>
    <property type="evidence" value="ECO:0007669"/>
    <property type="project" value="UniProtKB-KW"/>
</dbReference>
<evidence type="ECO:0000259" key="5">
    <source>
        <dbReference type="PROSITE" id="PS51459"/>
    </source>
</evidence>
<dbReference type="Pfam" id="PF02661">
    <property type="entry name" value="Fic"/>
    <property type="match status" value="1"/>
</dbReference>
<dbReference type="EMBL" id="JACOOQ010000003">
    <property type="protein sequence ID" value="MBC5639428.1"/>
    <property type="molecule type" value="Genomic_DNA"/>
</dbReference>
<keyword evidence="2" id="KW-0547">Nucleotide-binding</keyword>
<dbReference type="PROSITE" id="PS51459">
    <property type="entry name" value="FIDO"/>
    <property type="match status" value="1"/>
</dbReference>
<sequence>MSDDFKARDVQFFTNFKKVKFKSYNVKNCRLSQDEMIKIIETYRYRPFNDRIAYLEVYTSNKIEGNTLTKGQTKAVLEGIAQDADLRSQTEVIQLNRAIRDNFSINNDLSLELICRIHKDITFNTLENSEWEGKIRSSQVYISNSLINPPLAEKVKEQLNEAIDRFNNSDKELIDIFKFKLDFVRVHPFMDGNGRLSRLIMNGLLTAKSYPRIIIRNQDKGFYYDAIEDSLKVGKYDAWLKFMLTYMKFMCELEDTFLLDIE</sequence>
<keyword evidence="7" id="KW-1185">Reference proteome</keyword>
<gene>
    <name evidence="6" type="ORF">H8R92_03085</name>
</gene>
<dbReference type="SUPFAM" id="SSF140931">
    <property type="entry name" value="Fic-like"/>
    <property type="match status" value="1"/>
</dbReference>
<dbReference type="InterPro" id="IPR003812">
    <property type="entry name" value="Fido"/>
</dbReference>
<evidence type="ECO:0000313" key="7">
    <source>
        <dbReference type="Proteomes" id="UP000662088"/>
    </source>
</evidence>
<proteinExistence type="predicted"/>
<dbReference type="PANTHER" id="PTHR13504:SF38">
    <property type="entry name" value="FIDO DOMAIN-CONTAINING PROTEIN"/>
    <property type="match status" value="1"/>
</dbReference>
<feature type="site" description="Important for autoinhibition of adenylyltransferase activity" evidence="3">
    <location>
        <position position="64"/>
    </location>
</feature>
<evidence type="ECO:0000256" key="2">
    <source>
        <dbReference type="PIRSR" id="PIRSR640198-2"/>
    </source>
</evidence>
<keyword evidence="2" id="KW-0067">ATP-binding</keyword>
<dbReference type="Proteomes" id="UP000662088">
    <property type="component" value="Unassembled WGS sequence"/>
</dbReference>
<evidence type="ECO:0000256" key="1">
    <source>
        <dbReference type="PIRSR" id="PIRSR640198-1"/>
    </source>
</evidence>
<evidence type="ECO:0000256" key="4">
    <source>
        <dbReference type="PIRSR" id="PIRSR640198-4"/>
    </source>
</evidence>
<organism evidence="6 7">
    <name type="scientific">Clostridium lentum</name>
    <dbReference type="NCBI Taxonomy" id="2763037"/>
    <lineage>
        <taxon>Bacteria</taxon>
        <taxon>Bacillati</taxon>
        <taxon>Bacillota</taxon>
        <taxon>Clostridia</taxon>
        <taxon>Eubacteriales</taxon>
        <taxon>Clostridiaceae</taxon>
        <taxon>Clostridium</taxon>
    </lineage>
</organism>
<feature type="binding site" evidence="2">
    <location>
        <begin position="191"/>
        <end position="198"/>
    </location>
    <ligand>
        <name>ATP</name>
        <dbReference type="ChEBI" id="CHEBI:30616"/>
    </ligand>
</feature>
<feature type="active site" evidence="1">
    <location>
        <position position="187"/>
    </location>
</feature>
<name>A0A8I0DKT2_9CLOT</name>
<protein>
    <submittedName>
        <fullName evidence="6">Fic family protein</fullName>
    </submittedName>
</protein>
<dbReference type="AlphaFoldDB" id="A0A8I0DKT2"/>
<dbReference type="InterPro" id="IPR040198">
    <property type="entry name" value="Fido_containing"/>
</dbReference>
<reference evidence="6" key="1">
    <citation type="submission" date="2020-08" db="EMBL/GenBank/DDBJ databases">
        <title>Genome public.</title>
        <authorList>
            <person name="Liu C."/>
            <person name="Sun Q."/>
        </authorList>
    </citation>
    <scope>NUCLEOTIDE SEQUENCE</scope>
    <source>
        <strain evidence="6">NSJ-42</strain>
    </source>
</reference>
<dbReference type="InterPro" id="IPR036597">
    <property type="entry name" value="Fido-like_dom_sf"/>
</dbReference>
<feature type="binding site" evidence="2">
    <location>
        <begin position="223"/>
        <end position="224"/>
    </location>
    <ligand>
        <name>ATP</name>
        <dbReference type="ChEBI" id="CHEBI:30616"/>
    </ligand>
</feature>
<dbReference type="Gene3D" id="1.10.3290.10">
    <property type="entry name" value="Fido-like domain"/>
    <property type="match status" value="1"/>
</dbReference>
<accession>A0A8I0DKT2</accession>
<evidence type="ECO:0000313" key="6">
    <source>
        <dbReference type="EMBL" id="MBC5639428.1"/>
    </source>
</evidence>
<feature type="domain" description="Fido" evidence="5">
    <location>
        <begin position="109"/>
        <end position="245"/>
    </location>
</feature>
<evidence type="ECO:0000256" key="3">
    <source>
        <dbReference type="PIRSR" id="PIRSR640198-3"/>
    </source>
</evidence>
<feature type="glycosylation site" description="N-linked (GlcNAc...) asparagine" evidence="4">
    <location>
        <position position="102"/>
    </location>
</feature>
<dbReference type="RefSeq" id="WP_022211622.1">
    <property type="nucleotide sequence ID" value="NZ_JACOOQ010000003.1"/>
</dbReference>
<comment type="caution">
    <text evidence="6">The sequence shown here is derived from an EMBL/GenBank/DDBJ whole genome shotgun (WGS) entry which is preliminary data.</text>
</comment>
<dbReference type="PANTHER" id="PTHR13504">
    <property type="entry name" value="FIDO DOMAIN-CONTAINING PROTEIN DDB_G0283145"/>
    <property type="match status" value="1"/>
</dbReference>